<name>A0A835K3F4_9ROSI</name>
<dbReference type="GO" id="GO:0008017">
    <property type="term" value="F:microtubule binding"/>
    <property type="evidence" value="ECO:0007669"/>
    <property type="project" value="InterPro"/>
</dbReference>
<dbReference type="OrthoDB" id="3176171at2759"/>
<evidence type="ECO:0000256" key="1">
    <source>
        <dbReference type="ARBA" id="ARBA00022701"/>
    </source>
</evidence>
<dbReference type="GO" id="GO:0005875">
    <property type="term" value="C:microtubule associated complex"/>
    <property type="evidence" value="ECO:0007669"/>
    <property type="project" value="TreeGrafter"/>
</dbReference>
<dbReference type="AlphaFoldDB" id="A0A835K3F4"/>
<dbReference type="Gene3D" id="3.40.850.10">
    <property type="entry name" value="Kinesin motor domain"/>
    <property type="match status" value="1"/>
</dbReference>
<dbReference type="InterPro" id="IPR036961">
    <property type="entry name" value="Kinesin_motor_dom_sf"/>
</dbReference>
<keyword evidence="2 6" id="KW-0547">Nucleotide-binding</keyword>
<dbReference type="PROSITE" id="PS00411">
    <property type="entry name" value="KINESIN_MOTOR_1"/>
    <property type="match status" value="1"/>
</dbReference>
<dbReference type="GO" id="GO:0003777">
    <property type="term" value="F:microtubule motor activity"/>
    <property type="evidence" value="ECO:0007669"/>
    <property type="project" value="InterPro"/>
</dbReference>
<dbReference type="InterPro" id="IPR027640">
    <property type="entry name" value="Kinesin-like_fam"/>
</dbReference>
<dbReference type="FunFam" id="3.40.850.10:FF:000087">
    <property type="entry name" value="Kinesin-like protein"/>
    <property type="match status" value="1"/>
</dbReference>
<reference evidence="9 10" key="1">
    <citation type="submission" date="2020-10" db="EMBL/GenBank/DDBJ databases">
        <title>Plant Genome Project.</title>
        <authorList>
            <person name="Zhang R.-G."/>
        </authorList>
    </citation>
    <scope>NUCLEOTIDE SEQUENCE [LARGE SCALE GENOMIC DNA]</scope>
    <source>
        <strain evidence="9">FAFU-HL-1</strain>
        <tissue evidence="9">Leaf</tissue>
    </source>
</reference>
<gene>
    <name evidence="9" type="ORF">SADUNF_Sadunf06G0065500</name>
</gene>
<dbReference type="InterPro" id="IPR019821">
    <property type="entry name" value="Kinesin_motor_CS"/>
</dbReference>
<evidence type="ECO:0000259" key="8">
    <source>
        <dbReference type="PROSITE" id="PS50067"/>
    </source>
</evidence>
<dbReference type="PANTHER" id="PTHR47969">
    <property type="entry name" value="CHROMOSOME-ASSOCIATED KINESIN KIF4A-RELATED"/>
    <property type="match status" value="1"/>
</dbReference>
<keyword evidence="4 6" id="KW-0505">Motor protein</keyword>
<evidence type="ECO:0000256" key="5">
    <source>
        <dbReference type="ARBA" id="ARBA00061615"/>
    </source>
</evidence>
<feature type="binding site" evidence="6">
    <location>
        <begin position="120"/>
        <end position="127"/>
    </location>
    <ligand>
        <name>ATP</name>
        <dbReference type="ChEBI" id="CHEBI:30616"/>
    </ligand>
</feature>
<evidence type="ECO:0000256" key="7">
    <source>
        <dbReference type="RuleBase" id="RU000394"/>
    </source>
</evidence>
<dbReference type="SUPFAM" id="SSF47781">
    <property type="entry name" value="RuvA domain 2-like"/>
    <property type="match status" value="1"/>
</dbReference>
<dbReference type="Proteomes" id="UP000657918">
    <property type="component" value="Unassembled WGS sequence"/>
</dbReference>
<dbReference type="GO" id="GO:0007018">
    <property type="term" value="P:microtubule-based movement"/>
    <property type="evidence" value="ECO:0007669"/>
    <property type="project" value="InterPro"/>
</dbReference>
<dbReference type="GO" id="GO:0005524">
    <property type="term" value="F:ATP binding"/>
    <property type="evidence" value="ECO:0007669"/>
    <property type="project" value="UniProtKB-UniRule"/>
</dbReference>
<dbReference type="Pfam" id="PF12836">
    <property type="entry name" value="HHH_3"/>
    <property type="match status" value="1"/>
</dbReference>
<dbReference type="Gene3D" id="1.10.150.280">
    <property type="entry name" value="AF1531-like domain"/>
    <property type="match status" value="1"/>
</dbReference>
<dbReference type="PROSITE" id="PS50067">
    <property type="entry name" value="KINESIN_MOTOR_2"/>
    <property type="match status" value="1"/>
</dbReference>
<comment type="caution">
    <text evidence="9">The sequence shown here is derived from an EMBL/GenBank/DDBJ whole genome shotgun (WGS) entry which is preliminary data.</text>
</comment>
<dbReference type="SUPFAM" id="SSF52540">
    <property type="entry name" value="P-loop containing nucleoside triphosphate hydrolases"/>
    <property type="match status" value="1"/>
</dbReference>
<protein>
    <recommendedName>
        <fullName evidence="7">Kinesin-like protein</fullName>
    </recommendedName>
</protein>
<dbReference type="GO" id="GO:0007052">
    <property type="term" value="P:mitotic spindle organization"/>
    <property type="evidence" value="ECO:0007669"/>
    <property type="project" value="TreeGrafter"/>
</dbReference>
<proteinExistence type="inferred from homology"/>
<sequence>MEVQSCLVKTPKPLKKKFMDACCTSKVRVIVRVRPFLSHEIPAKNGNPSSCISVLDPDSDSRDEVTVHLQDPETCRKECYQLDAFFGQDDNNLRSIFEREVSPLIPEMFRGRNATVFAFGATGSGKTYTMQCAKAAEAWLMMQGTNLLPGLMPLAMSTILSICQRTGSRAEISYYEVYIERCYDLLEDGAKEIVIQDDKDGQVHLKGLSRVPVNSISEFQELFSRGTQRRKTADTGLNDVSSRSHGVLVVAVSTPGSGDSGAVVSGKLNLIDLAGSEDNRRTCNEGIRLLESSKINQSLFALSNVIRALNNKEPRVPYRDSKLTRILQDSLGGVSHALMVACLNPGEYQESVRTVSLAARSRHISNFVQSAHKLDTPKVKVDMEEKLRAWLESRGKTKSALRIDAHGSPFLPSSIKKPNYSSAKAKVITYRNACNAKERGSSVPFRSLFNDEGLTDSCLESTKFAAEENREKIGVDSTDTNLESSIHVPRGFLRILSLKLCNCAVEPLDKEYKITSTKSSNSIGTSPIAGVKSADRSPLRKVLSPINANVNQIRHEELASCYKCPVHFEPKTPSTATCANDKFVTISTPLDKFNAMSSSLKSSLMQEYVDILNTASREELLEIKGIGVKIADYIVELRETSPLKSLSDLEKIGLSSKQVYNMFSKAARSIFDNQDGAQLL</sequence>
<feature type="domain" description="Kinesin motor" evidence="8">
    <location>
        <begin position="26"/>
        <end position="364"/>
    </location>
</feature>
<evidence type="ECO:0000313" key="10">
    <source>
        <dbReference type="Proteomes" id="UP000657918"/>
    </source>
</evidence>
<dbReference type="InterPro" id="IPR001752">
    <property type="entry name" value="Kinesin_motor_dom"/>
</dbReference>
<keyword evidence="10" id="KW-1185">Reference proteome</keyword>
<dbReference type="FunFam" id="1.10.150.280:FF:000003">
    <property type="entry name" value="Kinesin-like protein KIN-10C"/>
    <property type="match status" value="1"/>
</dbReference>
<dbReference type="InterPro" id="IPR010994">
    <property type="entry name" value="RuvA_2-like"/>
</dbReference>
<dbReference type="SMART" id="SM00129">
    <property type="entry name" value="KISc"/>
    <property type="match status" value="1"/>
</dbReference>
<dbReference type="EMBL" id="JADGMS010000006">
    <property type="protein sequence ID" value="KAF9679917.1"/>
    <property type="molecule type" value="Genomic_DNA"/>
</dbReference>
<evidence type="ECO:0000256" key="2">
    <source>
        <dbReference type="ARBA" id="ARBA00022741"/>
    </source>
</evidence>
<dbReference type="GO" id="GO:0005874">
    <property type="term" value="C:microtubule"/>
    <property type="evidence" value="ECO:0007669"/>
    <property type="project" value="UniProtKB-KW"/>
</dbReference>
<keyword evidence="1 7" id="KW-0493">Microtubule</keyword>
<dbReference type="PANTHER" id="PTHR47969:SF9">
    <property type="entry name" value="KINESIN-LIKE PROTEIN"/>
    <property type="match status" value="1"/>
</dbReference>
<dbReference type="Pfam" id="PF00225">
    <property type="entry name" value="Kinesin"/>
    <property type="match status" value="1"/>
</dbReference>
<comment type="similarity">
    <text evidence="5">Belongs to the TRAFAC class myosin-kinesin ATPase superfamily. Kinesin family. KIN-10 subfamily.</text>
</comment>
<dbReference type="GO" id="GO:0051231">
    <property type="term" value="P:spindle elongation"/>
    <property type="evidence" value="ECO:0007669"/>
    <property type="project" value="TreeGrafter"/>
</dbReference>
<evidence type="ECO:0000256" key="4">
    <source>
        <dbReference type="ARBA" id="ARBA00023175"/>
    </source>
</evidence>
<dbReference type="PRINTS" id="PR00380">
    <property type="entry name" value="KINESINHEAVY"/>
</dbReference>
<evidence type="ECO:0000313" key="9">
    <source>
        <dbReference type="EMBL" id="KAF9679917.1"/>
    </source>
</evidence>
<accession>A0A835K3F4</accession>
<organism evidence="9 10">
    <name type="scientific">Salix dunnii</name>
    <dbReference type="NCBI Taxonomy" id="1413687"/>
    <lineage>
        <taxon>Eukaryota</taxon>
        <taxon>Viridiplantae</taxon>
        <taxon>Streptophyta</taxon>
        <taxon>Embryophyta</taxon>
        <taxon>Tracheophyta</taxon>
        <taxon>Spermatophyta</taxon>
        <taxon>Magnoliopsida</taxon>
        <taxon>eudicotyledons</taxon>
        <taxon>Gunneridae</taxon>
        <taxon>Pentapetalae</taxon>
        <taxon>rosids</taxon>
        <taxon>fabids</taxon>
        <taxon>Malpighiales</taxon>
        <taxon>Salicaceae</taxon>
        <taxon>Saliceae</taxon>
        <taxon>Salix</taxon>
    </lineage>
</organism>
<dbReference type="InterPro" id="IPR027417">
    <property type="entry name" value="P-loop_NTPase"/>
</dbReference>
<evidence type="ECO:0000256" key="3">
    <source>
        <dbReference type="ARBA" id="ARBA00022840"/>
    </source>
</evidence>
<evidence type="ECO:0000256" key="6">
    <source>
        <dbReference type="PROSITE-ProRule" id="PRU00283"/>
    </source>
</evidence>
<keyword evidence="3 6" id="KW-0067">ATP-binding</keyword>